<feature type="region of interest" description="Disordered" evidence="8">
    <location>
        <begin position="386"/>
        <end position="423"/>
    </location>
</feature>
<keyword evidence="3 6" id="KW-0460">Magnesium</keyword>
<keyword evidence="4 5" id="KW-0342">GTP-binding</keyword>
<keyword evidence="1 6" id="KW-0479">Metal-binding</keyword>
<dbReference type="GO" id="GO:0005737">
    <property type="term" value="C:cytoplasm"/>
    <property type="evidence" value="ECO:0007669"/>
    <property type="project" value="TreeGrafter"/>
</dbReference>
<dbReference type="Pfam" id="PF01926">
    <property type="entry name" value="MMR_HSR1"/>
    <property type="match status" value="1"/>
</dbReference>
<evidence type="ECO:0000256" key="2">
    <source>
        <dbReference type="ARBA" id="ARBA00022741"/>
    </source>
</evidence>
<dbReference type="Gene3D" id="3.40.50.300">
    <property type="entry name" value="P-loop containing nucleotide triphosphate hydrolases"/>
    <property type="match status" value="1"/>
</dbReference>
<dbReference type="GO" id="GO:0046872">
    <property type="term" value="F:metal ion binding"/>
    <property type="evidence" value="ECO:0007669"/>
    <property type="project" value="UniProtKB-KW"/>
</dbReference>
<organism evidence="10">
    <name type="scientific">Compsopogon caeruleus</name>
    <dbReference type="NCBI Taxonomy" id="31354"/>
    <lineage>
        <taxon>Eukaryota</taxon>
        <taxon>Rhodophyta</taxon>
        <taxon>Compsopogonophyceae</taxon>
        <taxon>Compsopogonales</taxon>
        <taxon>Compsopogonaceae</taxon>
        <taxon>Compsopogon</taxon>
    </lineage>
</organism>
<feature type="binding site" evidence="5">
    <location>
        <begin position="311"/>
        <end position="313"/>
    </location>
    <ligand>
        <name>GTP</name>
        <dbReference type="ChEBI" id="CHEBI:37565"/>
    </ligand>
</feature>
<dbReference type="SUPFAM" id="SSF52540">
    <property type="entry name" value="P-loop containing nucleoside triphosphate hydrolases"/>
    <property type="match status" value="1"/>
</dbReference>
<gene>
    <name evidence="10" type="ORF">CCAE0312_LOCUS6463</name>
</gene>
<dbReference type="CDD" id="cd01878">
    <property type="entry name" value="HflX"/>
    <property type="match status" value="1"/>
</dbReference>
<dbReference type="HAMAP" id="MF_00900">
    <property type="entry name" value="GTPase_HflX"/>
    <property type="match status" value="1"/>
</dbReference>
<dbReference type="InterPro" id="IPR025121">
    <property type="entry name" value="GTPase_HflX_N"/>
</dbReference>
<dbReference type="InterPro" id="IPR042108">
    <property type="entry name" value="GTPase_HflX_N_sf"/>
</dbReference>
<dbReference type="InterPro" id="IPR032305">
    <property type="entry name" value="GTP-bd_M"/>
</dbReference>
<dbReference type="InterPro" id="IPR016496">
    <property type="entry name" value="GTPase_HflX"/>
</dbReference>
<evidence type="ECO:0000256" key="5">
    <source>
        <dbReference type="PIRSR" id="PIRSR006809-1"/>
    </source>
</evidence>
<evidence type="ECO:0000256" key="4">
    <source>
        <dbReference type="ARBA" id="ARBA00023134"/>
    </source>
</evidence>
<dbReference type="InterPro" id="IPR027417">
    <property type="entry name" value="P-loop_NTPase"/>
</dbReference>
<dbReference type="PANTHER" id="PTHR10229">
    <property type="entry name" value="GTP-BINDING PROTEIN HFLX"/>
    <property type="match status" value="1"/>
</dbReference>
<feature type="binding site" evidence="6">
    <location>
        <position position="175"/>
    </location>
    <ligand>
        <name>Mg(2+)</name>
        <dbReference type="ChEBI" id="CHEBI:18420"/>
    </ligand>
</feature>
<feature type="binding site" evidence="5">
    <location>
        <begin position="218"/>
        <end position="221"/>
    </location>
    <ligand>
        <name>GTP</name>
        <dbReference type="ChEBI" id="CHEBI:37565"/>
    </ligand>
</feature>
<feature type="binding site" evidence="5">
    <location>
        <begin position="193"/>
        <end position="197"/>
    </location>
    <ligand>
        <name>GTP</name>
        <dbReference type="ChEBI" id="CHEBI:37565"/>
    </ligand>
</feature>
<dbReference type="AlphaFoldDB" id="A0A7S1TES4"/>
<sequence>MAAQRLDAPNPATLVGSGKVKEIRAEMEMLGVKTCIFDEELTPAQQRTLEREFGGIEEGFKVLDRTALILDIFSQHAASREGRLQTELALYRYRLPRLTRMWTHLERQSGGVGVGLRGPGETQLEMDRRMIEARISKLREEIEDVRVHRSRQRNARRKMQLPVVALVGYTNAGKSSLLNALTEADVLAENMLFATLDPTTRRASLPGLKISPEILITDTVGFISKLPTQLIAAFRATLEEVQEADVLLHVVDVSNPSFSAQMNAVKTVLDDLGVSKKKIVTAFNKIDLISEDELENMRFYSPVLPDSVYISTRTGSGIAALAAHLEDAIRDSLVSVDAVIPFAEGALLSAIYDKGVLDFEEHLPGGTRISALVPFYLAKQVQRFRRGGGTDSDPSQNPEIDEEDQWRMLAKKKHRTRQDHTDP</sequence>
<proteinExistence type="inferred from homology"/>
<dbReference type="Pfam" id="PF13167">
    <property type="entry name" value="GTP-bdg_N"/>
    <property type="match status" value="1"/>
</dbReference>
<dbReference type="EMBL" id="HBGH01011631">
    <property type="protein sequence ID" value="CAD9234374.1"/>
    <property type="molecule type" value="Transcribed_RNA"/>
</dbReference>
<comment type="cofactor">
    <cofactor evidence="6">
        <name>Mg(2+)</name>
        <dbReference type="ChEBI" id="CHEBI:18420"/>
    </cofactor>
</comment>
<evidence type="ECO:0000259" key="9">
    <source>
        <dbReference type="PROSITE" id="PS51705"/>
    </source>
</evidence>
<feature type="domain" description="Hflx-type G" evidence="9">
    <location>
        <begin position="162"/>
        <end position="333"/>
    </location>
</feature>
<feature type="coiled-coil region" evidence="7">
    <location>
        <begin position="121"/>
        <end position="148"/>
    </location>
</feature>
<reference evidence="10" key="1">
    <citation type="submission" date="2021-01" db="EMBL/GenBank/DDBJ databases">
        <authorList>
            <person name="Corre E."/>
            <person name="Pelletier E."/>
            <person name="Niang G."/>
            <person name="Scheremetjew M."/>
            <person name="Finn R."/>
            <person name="Kale V."/>
            <person name="Holt S."/>
            <person name="Cochrane G."/>
            <person name="Meng A."/>
            <person name="Brown T."/>
            <person name="Cohen L."/>
        </authorList>
    </citation>
    <scope>NUCLEOTIDE SEQUENCE</scope>
    <source>
        <strain evidence="10">SAG 36.94</strain>
    </source>
</reference>
<evidence type="ECO:0000256" key="6">
    <source>
        <dbReference type="PIRSR" id="PIRSR006809-2"/>
    </source>
</evidence>
<name>A0A7S1TES4_9RHOD</name>
<dbReference type="PROSITE" id="PS51705">
    <property type="entry name" value="G_HFLX"/>
    <property type="match status" value="1"/>
</dbReference>
<dbReference type="Pfam" id="PF16360">
    <property type="entry name" value="GTP-bdg_M"/>
    <property type="match status" value="1"/>
</dbReference>
<evidence type="ECO:0000256" key="7">
    <source>
        <dbReference type="SAM" id="Coils"/>
    </source>
</evidence>
<evidence type="ECO:0000256" key="8">
    <source>
        <dbReference type="SAM" id="MobiDB-lite"/>
    </source>
</evidence>
<protein>
    <recommendedName>
        <fullName evidence="9">Hflx-type G domain-containing protein</fullName>
    </recommendedName>
</protein>
<evidence type="ECO:0000313" key="10">
    <source>
        <dbReference type="EMBL" id="CAD9234374.1"/>
    </source>
</evidence>
<dbReference type="Gene3D" id="3.40.50.11060">
    <property type="entry name" value="GTPase HflX, N-terminal domain"/>
    <property type="match status" value="1"/>
</dbReference>
<feature type="binding site" evidence="5">
    <location>
        <begin position="284"/>
        <end position="287"/>
    </location>
    <ligand>
        <name>GTP</name>
        <dbReference type="ChEBI" id="CHEBI:37565"/>
    </ligand>
</feature>
<dbReference type="InterPro" id="IPR006073">
    <property type="entry name" value="GTP-bd"/>
</dbReference>
<dbReference type="GO" id="GO:0043022">
    <property type="term" value="F:ribosome binding"/>
    <property type="evidence" value="ECO:0007669"/>
    <property type="project" value="TreeGrafter"/>
</dbReference>
<dbReference type="InterPro" id="IPR030394">
    <property type="entry name" value="G_HFLX_dom"/>
</dbReference>
<dbReference type="PIRSF" id="PIRSF006809">
    <property type="entry name" value="GTP-binding_hflX_prd"/>
    <property type="match status" value="1"/>
</dbReference>
<evidence type="ECO:0000256" key="1">
    <source>
        <dbReference type="ARBA" id="ARBA00022723"/>
    </source>
</evidence>
<dbReference type="PRINTS" id="PR00326">
    <property type="entry name" value="GTP1OBG"/>
</dbReference>
<feature type="binding site" evidence="6">
    <location>
        <position position="195"/>
    </location>
    <ligand>
        <name>Mg(2+)</name>
        <dbReference type="ChEBI" id="CHEBI:18420"/>
    </ligand>
</feature>
<dbReference type="PANTHER" id="PTHR10229:SF0">
    <property type="entry name" value="GTP-BINDING PROTEIN 6-RELATED"/>
    <property type="match status" value="1"/>
</dbReference>
<evidence type="ECO:0000256" key="3">
    <source>
        <dbReference type="ARBA" id="ARBA00022842"/>
    </source>
</evidence>
<feature type="binding site" evidence="5">
    <location>
        <begin position="168"/>
        <end position="175"/>
    </location>
    <ligand>
        <name>GTP</name>
        <dbReference type="ChEBI" id="CHEBI:37565"/>
    </ligand>
</feature>
<dbReference type="NCBIfam" id="TIGR03156">
    <property type="entry name" value="GTP_HflX"/>
    <property type="match status" value="1"/>
</dbReference>
<dbReference type="Gene3D" id="6.10.250.2860">
    <property type="match status" value="1"/>
</dbReference>
<dbReference type="GO" id="GO:0005525">
    <property type="term" value="F:GTP binding"/>
    <property type="evidence" value="ECO:0007669"/>
    <property type="project" value="UniProtKB-KW"/>
</dbReference>
<accession>A0A7S1TES4</accession>
<keyword evidence="2 5" id="KW-0547">Nucleotide-binding</keyword>
<keyword evidence="7" id="KW-0175">Coiled coil</keyword>